<accession>A0A8S3PRG1</accession>
<evidence type="ECO:0000313" key="3">
    <source>
        <dbReference type="EMBL" id="CAG2185367.1"/>
    </source>
</evidence>
<dbReference type="InterPro" id="IPR000210">
    <property type="entry name" value="BTB/POZ_dom"/>
</dbReference>
<sequence>MSIPDKRLLRYNIHGDNSKKKKTEKAEKAEKAEKDIQPKDILSPFNNPDLKIKIGNEILYVNRDQLIEQLLRYNIHGDNSKKKKTEKAEKAEKAEKDIQPKDILSPFNNPDLKIKIGNEILYVNRDQLIEQSPVFQTMLTGNFKEKDAIQIHLPDKDPKAFALFLRHTLPGFEGLILTEMTARLILPLADEYQTTTSLLKIDRVLAELAERKAYPSADELTDEILTAEKYNLLSHLEVCIEKASKFSHNAFIRNPKFLGISDNAKSKLFLLRCKYIDLTIGKCMKLVNTGFDDEVCYHCRDKFQNYKSNVINIFKEVNQSK</sequence>
<dbReference type="SUPFAM" id="SSF54695">
    <property type="entry name" value="POZ domain"/>
    <property type="match status" value="1"/>
</dbReference>
<dbReference type="AlphaFoldDB" id="A0A8S3PRG1"/>
<dbReference type="OrthoDB" id="6156804at2759"/>
<feature type="region of interest" description="Disordered" evidence="1">
    <location>
        <begin position="1"/>
        <end position="40"/>
    </location>
</feature>
<feature type="domain" description="BTB" evidence="2">
    <location>
        <begin position="110"/>
        <end position="171"/>
    </location>
</feature>
<name>A0A8S3PRG1_MYTED</name>
<dbReference type="InterPro" id="IPR011333">
    <property type="entry name" value="SKP1/BTB/POZ_sf"/>
</dbReference>
<reference evidence="3" key="1">
    <citation type="submission" date="2021-03" db="EMBL/GenBank/DDBJ databases">
        <authorList>
            <person name="Bekaert M."/>
        </authorList>
    </citation>
    <scope>NUCLEOTIDE SEQUENCE</scope>
</reference>
<dbReference type="PANTHER" id="PTHR47022">
    <property type="entry name" value="BTB AND MATH DOMAIN-CONTAINING PROTEIN 36-RELATED"/>
    <property type="match status" value="1"/>
</dbReference>
<feature type="compositionally biased region" description="Basic and acidic residues" evidence="1">
    <location>
        <begin position="24"/>
        <end position="38"/>
    </location>
</feature>
<dbReference type="Proteomes" id="UP000683360">
    <property type="component" value="Unassembled WGS sequence"/>
</dbReference>
<protein>
    <recommendedName>
        <fullName evidence="2">BTB domain-containing protein</fullName>
    </recommendedName>
</protein>
<organism evidence="3 4">
    <name type="scientific">Mytilus edulis</name>
    <name type="common">Blue mussel</name>
    <dbReference type="NCBI Taxonomy" id="6550"/>
    <lineage>
        <taxon>Eukaryota</taxon>
        <taxon>Metazoa</taxon>
        <taxon>Spiralia</taxon>
        <taxon>Lophotrochozoa</taxon>
        <taxon>Mollusca</taxon>
        <taxon>Bivalvia</taxon>
        <taxon>Autobranchia</taxon>
        <taxon>Pteriomorphia</taxon>
        <taxon>Mytilida</taxon>
        <taxon>Mytiloidea</taxon>
        <taxon>Mytilidae</taxon>
        <taxon>Mytilinae</taxon>
        <taxon>Mytilus</taxon>
    </lineage>
</organism>
<dbReference type="Pfam" id="PF00651">
    <property type="entry name" value="BTB"/>
    <property type="match status" value="1"/>
</dbReference>
<dbReference type="CDD" id="cd18186">
    <property type="entry name" value="BTB_POZ_ZBTB_KLHL-like"/>
    <property type="match status" value="1"/>
</dbReference>
<dbReference type="PROSITE" id="PS50097">
    <property type="entry name" value="BTB"/>
    <property type="match status" value="1"/>
</dbReference>
<evidence type="ECO:0000256" key="1">
    <source>
        <dbReference type="SAM" id="MobiDB-lite"/>
    </source>
</evidence>
<keyword evidence="4" id="KW-1185">Reference proteome</keyword>
<proteinExistence type="predicted"/>
<evidence type="ECO:0000313" key="4">
    <source>
        <dbReference type="Proteomes" id="UP000683360"/>
    </source>
</evidence>
<gene>
    <name evidence="3" type="ORF">MEDL_976</name>
</gene>
<dbReference type="PANTHER" id="PTHR47022:SF1">
    <property type="entry name" value="BTB AND MATH DOMAIN-CONTAINING PROTEIN 36-RELATED"/>
    <property type="match status" value="1"/>
</dbReference>
<dbReference type="SMART" id="SM00225">
    <property type="entry name" value="BTB"/>
    <property type="match status" value="1"/>
</dbReference>
<comment type="caution">
    <text evidence="3">The sequence shown here is derived from an EMBL/GenBank/DDBJ whole genome shotgun (WGS) entry which is preliminary data.</text>
</comment>
<dbReference type="Gene3D" id="3.30.710.10">
    <property type="entry name" value="Potassium Channel Kv1.1, Chain A"/>
    <property type="match status" value="1"/>
</dbReference>
<dbReference type="EMBL" id="CAJPWZ010000084">
    <property type="protein sequence ID" value="CAG2185367.1"/>
    <property type="molecule type" value="Genomic_DNA"/>
</dbReference>
<evidence type="ECO:0000259" key="2">
    <source>
        <dbReference type="PROSITE" id="PS50097"/>
    </source>
</evidence>